<evidence type="ECO:0000313" key="3">
    <source>
        <dbReference type="Proteomes" id="UP000243657"/>
    </source>
</evidence>
<dbReference type="PANTHER" id="PTHR12126:SF11">
    <property type="entry name" value="NADH DEHYDROGENASE [UBIQUINONE] 1 ALPHA SUBCOMPLEX SUBUNIT 9, MITOCHONDRIAL"/>
    <property type="match status" value="1"/>
</dbReference>
<accession>A0A261F735</accession>
<dbReference type="Pfam" id="PF01370">
    <property type="entry name" value="Epimerase"/>
    <property type="match status" value="1"/>
</dbReference>
<evidence type="ECO:0000313" key="2">
    <source>
        <dbReference type="EMBL" id="OZG54843.1"/>
    </source>
</evidence>
<proteinExistence type="predicted"/>
<dbReference type="InterPro" id="IPR051207">
    <property type="entry name" value="ComplexI_NDUFA9_subunit"/>
</dbReference>
<reference evidence="2 3" key="1">
    <citation type="journal article" date="2017" name="BMC Genomics">
        <title>Comparative genomic and phylogenomic analyses of the Bifidobacteriaceae family.</title>
        <authorList>
            <person name="Lugli G.A."/>
            <person name="Milani C."/>
            <person name="Turroni F."/>
            <person name="Duranti S."/>
            <person name="Mancabelli L."/>
            <person name="Mangifesta M."/>
            <person name="Ferrario C."/>
            <person name="Modesto M."/>
            <person name="Mattarelli P."/>
            <person name="Jiri K."/>
            <person name="van Sinderen D."/>
            <person name="Ventura M."/>
        </authorList>
    </citation>
    <scope>NUCLEOTIDE SEQUENCE [LARGE SCALE GENOMIC DNA]</scope>
    <source>
        <strain evidence="2 3">DSM 24762</strain>
    </source>
</reference>
<comment type="caution">
    <text evidence="2">The sequence shown here is derived from an EMBL/GenBank/DDBJ whole genome shotgun (WGS) entry which is preliminary data.</text>
</comment>
<gene>
    <name evidence="2" type="ORF">ALMA_0168</name>
</gene>
<feature type="domain" description="NAD-dependent epimerase/dehydratase" evidence="1">
    <location>
        <begin position="4"/>
        <end position="108"/>
    </location>
</feature>
<dbReference type="EMBL" id="MWWT01000001">
    <property type="protein sequence ID" value="OZG54843.1"/>
    <property type="molecule type" value="Genomic_DNA"/>
</dbReference>
<dbReference type="InterPro" id="IPR036291">
    <property type="entry name" value="NAD(P)-bd_dom_sf"/>
</dbReference>
<keyword evidence="3" id="KW-1185">Reference proteome</keyword>
<dbReference type="RefSeq" id="WP_094725973.1">
    <property type="nucleotide sequence ID" value="NZ_JBHLWS010000010.1"/>
</dbReference>
<dbReference type="GO" id="GO:0044877">
    <property type="term" value="F:protein-containing complex binding"/>
    <property type="evidence" value="ECO:0007669"/>
    <property type="project" value="TreeGrafter"/>
</dbReference>
<name>A0A261F735_9BIFI</name>
<sequence length="189" mass="20523">MTNIVLLGGNGYIGRATTEEWMRVDPTAQFYVISRSGQSTLTGPRIHTLTADVTSVESVRALLPEQVDYIVDFVGRPESDASTFALVNDKPADVMLTLAREKQVKAMGFIGGKLGPKSFLEGKKRIAETLKASGIRTEVVEPTVVYGGGRSDALAKMVPVFKFFGMFTANMKPVLVSDVAHELVSKLVR</sequence>
<dbReference type="Proteomes" id="UP000243657">
    <property type="component" value="Unassembled WGS sequence"/>
</dbReference>
<organism evidence="2 3">
    <name type="scientific">Alloscardovia macacae</name>
    <dbReference type="NCBI Taxonomy" id="1160091"/>
    <lineage>
        <taxon>Bacteria</taxon>
        <taxon>Bacillati</taxon>
        <taxon>Actinomycetota</taxon>
        <taxon>Actinomycetes</taxon>
        <taxon>Bifidobacteriales</taxon>
        <taxon>Bifidobacteriaceae</taxon>
        <taxon>Alloscardovia</taxon>
    </lineage>
</organism>
<dbReference type="Gene3D" id="3.40.50.720">
    <property type="entry name" value="NAD(P)-binding Rossmann-like Domain"/>
    <property type="match status" value="1"/>
</dbReference>
<evidence type="ECO:0000259" key="1">
    <source>
        <dbReference type="Pfam" id="PF01370"/>
    </source>
</evidence>
<dbReference type="PANTHER" id="PTHR12126">
    <property type="entry name" value="NADH-UBIQUINONE OXIDOREDUCTASE 39 KDA SUBUNIT-RELATED"/>
    <property type="match status" value="1"/>
</dbReference>
<dbReference type="SUPFAM" id="SSF51735">
    <property type="entry name" value="NAD(P)-binding Rossmann-fold domains"/>
    <property type="match status" value="1"/>
</dbReference>
<dbReference type="InterPro" id="IPR001509">
    <property type="entry name" value="Epimerase_deHydtase"/>
</dbReference>
<protein>
    <submittedName>
        <fullName evidence="2">UDP-glucose 4-epimerase</fullName>
    </submittedName>
</protein>
<dbReference type="AlphaFoldDB" id="A0A261F735"/>